<accession>R0G7E5</accession>
<dbReference type="Proteomes" id="UP000029121">
    <property type="component" value="Unassembled WGS sequence"/>
</dbReference>
<name>R0G7E5_9BRAS</name>
<sequence length="117" mass="13285">MKTIFMFSTLLILILSCASNIKAKYDYEEEDHSLYSAASPQINFKLDELPPDEHIEVMAAENIIGFCHECAYHCMRRRRRLGECRSFVCHCTIGGGLGGRRKKTKLSPFLSGLANRI</sequence>
<feature type="signal peptide" evidence="1">
    <location>
        <begin position="1"/>
        <end position="23"/>
    </location>
</feature>
<keyword evidence="3" id="KW-1185">Reference proteome</keyword>
<protein>
    <recommendedName>
        <fullName evidence="4">Invertebrate defensins family profile domain-containing protein</fullName>
    </recommendedName>
</protein>
<keyword evidence="1" id="KW-0732">Signal</keyword>
<reference evidence="3" key="1">
    <citation type="journal article" date="2013" name="Nat. Genet.">
        <title>The Capsella rubella genome and the genomic consequences of rapid mating system evolution.</title>
        <authorList>
            <person name="Slotte T."/>
            <person name="Hazzouri K.M."/>
            <person name="Agren J.A."/>
            <person name="Koenig D."/>
            <person name="Maumus F."/>
            <person name="Guo Y.L."/>
            <person name="Steige K."/>
            <person name="Platts A.E."/>
            <person name="Escobar J.S."/>
            <person name="Newman L.K."/>
            <person name="Wang W."/>
            <person name="Mandakova T."/>
            <person name="Vello E."/>
            <person name="Smith L.M."/>
            <person name="Henz S.R."/>
            <person name="Steffen J."/>
            <person name="Takuno S."/>
            <person name="Brandvain Y."/>
            <person name="Coop G."/>
            <person name="Andolfatto P."/>
            <person name="Hu T.T."/>
            <person name="Blanchette M."/>
            <person name="Clark R.M."/>
            <person name="Quesneville H."/>
            <person name="Nordborg M."/>
            <person name="Gaut B.S."/>
            <person name="Lysak M.A."/>
            <person name="Jenkins J."/>
            <person name="Grimwood J."/>
            <person name="Chapman J."/>
            <person name="Prochnik S."/>
            <person name="Shu S."/>
            <person name="Rokhsar D."/>
            <person name="Schmutz J."/>
            <person name="Weigel D."/>
            <person name="Wright S.I."/>
        </authorList>
    </citation>
    <scope>NUCLEOTIDE SEQUENCE [LARGE SCALE GENOMIC DNA]</scope>
    <source>
        <strain evidence="3">cv. Monte Gargano</strain>
    </source>
</reference>
<evidence type="ECO:0000313" key="3">
    <source>
        <dbReference type="Proteomes" id="UP000029121"/>
    </source>
</evidence>
<gene>
    <name evidence="2" type="ORF">CARUB_v10028076mg</name>
</gene>
<dbReference type="PROSITE" id="PS51257">
    <property type="entry name" value="PROKAR_LIPOPROTEIN"/>
    <property type="match status" value="1"/>
</dbReference>
<dbReference type="EMBL" id="KB870812">
    <property type="protein sequence ID" value="EOA12424.1"/>
    <property type="molecule type" value="Genomic_DNA"/>
</dbReference>
<organism evidence="2 3">
    <name type="scientific">Capsella rubella</name>
    <dbReference type="NCBI Taxonomy" id="81985"/>
    <lineage>
        <taxon>Eukaryota</taxon>
        <taxon>Viridiplantae</taxon>
        <taxon>Streptophyta</taxon>
        <taxon>Embryophyta</taxon>
        <taxon>Tracheophyta</taxon>
        <taxon>Spermatophyta</taxon>
        <taxon>Magnoliopsida</taxon>
        <taxon>eudicotyledons</taxon>
        <taxon>Gunneridae</taxon>
        <taxon>Pentapetalae</taxon>
        <taxon>rosids</taxon>
        <taxon>malvids</taxon>
        <taxon>Brassicales</taxon>
        <taxon>Brassicaceae</taxon>
        <taxon>Camelineae</taxon>
        <taxon>Capsella</taxon>
    </lineage>
</organism>
<feature type="chain" id="PRO_5004341720" description="Invertebrate defensins family profile domain-containing protein" evidence="1">
    <location>
        <begin position="24"/>
        <end position="117"/>
    </location>
</feature>
<dbReference type="AlphaFoldDB" id="R0G7E5"/>
<evidence type="ECO:0000256" key="1">
    <source>
        <dbReference type="SAM" id="SignalP"/>
    </source>
</evidence>
<evidence type="ECO:0008006" key="4">
    <source>
        <dbReference type="Google" id="ProtNLM"/>
    </source>
</evidence>
<proteinExistence type="predicted"/>
<evidence type="ECO:0000313" key="2">
    <source>
        <dbReference type="EMBL" id="EOA12424.1"/>
    </source>
</evidence>